<name>A0AB36JMG3_9STRE</name>
<dbReference type="Proteomes" id="UP000188946">
    <property type="component" value="Unassembled WGS sequence"/>
</dbReference>
<keyword evidence="1" id="KW-0812">Transmembrane</keyword>
<feature type="transmembrane region" description="Helical" evidence="1">
    <location>
        <begin position="57"/>
        <end position="81"/>
    </location>
</feature>
<keyword evidence="5" id="KW-1185">Reference proteome</keyword>
<evidence type="ECO:0008006" key="6">
    <source>
        <dbReference type="Google" id="ProtNLM"/>
    </source>
</evidence>
<dbReference type="EMBL" id="MSPT01000025">
    <property type="protein sequence ID" value="ONK25558.1"/>
    <property type="molecule type" value="Genomic_DNA"/>
</dbReference>
<evidence type="ECO:0000313" key="2">
    <source>
        <dbReference type="EMBL" id="ONK25558.1"/>
    </source>
</evidence>
<feature type="transmembrane region" description="Helical" evidence="1">
    <location>
        <begin position="93"/>
        <end position="114"/>
    </location>
</feature>
<proteinExistence type="predicted"/>
<keyword evidence="1" id="KW-0472">Membrane</keyword>
<dbReference type="AlphaFoldDB" id="A0AB36JMG3"/>
<dbReference type="Proteomes" id="UP000188600">
    <property type="component" value="Unassembled WGS sequence"/>
</dbReference>
<dbReference type="RefSeq" id="WP_076996770.1">
    <property type="nucleotide sequence ID" value="NZ_MSPR01000024.1"/>
</dbReference>
<gene>
    <name evidence="3" type="ORF">BVE84_09495</name>
    <name evidence="2" type="ORF">BVE86_09915</name>
</gene>
<feature type="transmembrane region" description="Helical" evidence="1">
    <location>
        <begin position="33"/>
        <end position="51"/>
    </location>
</feature>
<comment type="caution">
    <text evidence="2">The sequence shown here is derived from an EMBL/GenBank/DDBJ whole genome shotgun (WGS) entry which is preliminary data.</text>
</comment>
<sequence>MSKEMVGKKLQKTPEQLKQEAKRNSQLFHRYMLFRYSLATFFFANLYWLLVQLFQPSLYLILPSLMLIAIVIATAEQFKLYGAEEPRLTKTELALRVQAILQGLIVVLVILGQLPTLFPTFSNHTSAKLFVIGLQLLGLALVVLNIKRLEQVKQDTDKYYLRFQIIKKYL</sequence>
<reference evidence="4 5" key="1">
    <citation type="submission" date="2016-12" db="EMBL/GenBank/DDBJ databases">
        <authorList>
            <person name="Gulvik C.A."/>
        </authorList>
    </citation>
    <scope>NUCLEOTIDE SEQUENCE [LARGE SCALE GENOMIC DNA]</scope>
    <source>
        <strain evidence="3 5">12-5202</strain>
        <strain evidence="2 4">12-5291</strain>
    </source>
</reference>
<feature type="transmembrane region" description="Helical" evidence="1">
    <location>
        <begin position="126"/>
        <end position="146"/>
    </location>
</feature>
<protein>
    <recommendedName>
        <fullName evidence="6">PTS transporter</fullName>
    </recommendedName>
</protein>
<evidence type="ECO:0000313" key="4">
    <source>
        <dbReference type="Proteomes" id="UP000188600"/>
    </source>
</evidence>
<dbReference type="EMBL" id="MSPR01000024">
    <property type="protein sequence ID" value="ONK26215.1"/>
    <property type="molecule type" value="Genomic_DNA"/>
</dbReference>
<evidence type="ECO:0000256" key="1">
    <source>
        <dbReference type="SAM" id="Phobius"/>
    </source>
</evidence>
<accession>A0AB36JMG3</accession>
<evidence type="ECO:0000313" key="3">
    <source>
        <dbReference type="EMBL" id="ONK26215.1"/>
    </source>
</evidence>
<keyword evidence="1" id="KW-1133">Transmembrane helix</keyword>
<organism evidence="2 4">
    <name type="scientific">Streptococcus azizii</name>
    <dbReference type="NCBI Taxonomy" id="1579424"/>
    <lineage>
        <taxon>Bacteria</taxon>
        <taxon>Bacillati</taxon>
        <taxon>Bacillota</taxon>
        <taxon>Bacilli</taxon>
        <taxon>Lactobacillales</taxon>
        <taxon>Streptococcaceae</taxon>
        <taxon>Streptococcus</taxon>
    </lineage>
</organism>
<evidence type="ECO:0000313" key="5">
    <source>
        <dbReference type="Proteomes" id="UP000188946"/>
    </source>
</evidence>